<proteinExistence type="predicted"/>
<name>A0A182JG71_ANOAO</name>
<organism evidence="1">
    <name type="scientific">Anopheles atroparvus</name>
    <name type="common">European mosquito</name>
    <dbReference type="NCBI Taxonomy" id="41427"/>
    <lineage>
        <taxon>Eukaryota</taxon>
        <taxon>Metazoa</taxon>
        <taxon>Ecdysozoa</taxon>
        <taxon>Arthropoda</taxon>
        <taxon>Hexapoda</taxon>
        <taxon>Insecta</taxon>
        <taxon>Pterygota</taxon>
        <taxon>Neoptera</taxon>
        <taxon>Endopterygota</taxon>
        <taxon>Diptera</taxon>
        <taxon>Nematocera</taxon>
        <taxon>Culicoidea</taxon>
        <taxon>Culicidae</taxon>
        <taxon>Anophelinae</taxon>
        <taxon>Anopheles</taxon>
    </lineage>
</organism>
<protein>
    <submittedName>
        <fullName evidence="1">Uncharacterized protein</fullName>
    </submittedName>
</protein>
<reference evidence="1" key="1">
    <citation type="submission" date="2022-08" db="UniProtKB">
        <authorList>
            <consortium name="EnsemblMetazoa"/>
        </authorList>
    </citation>
    <scope>IDENTIFICATION</scope>
    <source>
        <strain evidence="1">EBRO</strain>
    </source>
</reference>
<sequence length="169" mass="19640">MSIYQRIDDLEQFRFAVAPKHAARDLAQELLQHACDRVDRVVVHVHQPALLEEVYELLHRALVARRPEHVLPDRSFLVELQDQYQQRPRDVVLAHLLQRHAELDLLQPVRRGGGFVDGDDDITALARPGLSYREKAEQLEEEDGNGCYLWARRCRSCHIAYLRLADWSS</sequence>
<dbReference type="AlphaFoldDB" id="A0A182JG71"/>
<accession>A0A182JG71</accession>
<dbReference type="VEuPathDB" id="VectorBase:AATE017499"/>
<evidence type="ECO:0000313" key="1">
    <source>
        <dbReference type="EnsemblMetazoa" id="AATE017499-PA.1"/>
    </source>
</evidence>
<dbReference type="EnsemblMetazoa" id="AATE017499-RA">
    <property type="protein sequence ID" value="AATE017499-PA.1"/>
    <property type="gene ID" value="AATE017499"/>
</dbReference>